<evidence type="ECO:0000313" key="2">
    <source>
        <dbReference type="Proteomes" id="UP000215145"/>
    </source>
</evidence>
<sequence length="61" mass="6935">MLMFFGIGARGQRRFKQDEAGFPSKDSPQFEIRLKQSIPMTGLYGSSKDIIELKKNPTKTI</sequence>
<gene>
    <name evidence="1" type="ORF">CGZ75_03160</name>
</gene>
<dbReference type="Proteomes" id="UP000215145">
    <property type="component" value="Unassembled WGS sequence"/>
</dbReference>
<proteinExistence type="predicted"/>
<dbReference type="EMBL" id="NMUQ01000001">
    <property type="protein sequence ID" value="OXM15739.1"/>
    <property type="molecule type" value="Genomic_DNA"/>
</dbReference>
<accession>A0A229P1F9</accession>
<evidence type="ECO:0000313" key="1">
    <source>
        <dbReference type="EMBL" id="OXM15739.1"/>
    </source>
</evidence>
<comment type="caution">
    <text evidence="1">The sequence shown here is derived from an EMBL/GenBank/DDBJ whole genome shotgun (WGS) entry which is preliminary data.</text>
</comment>
<protein>
    <submittedName>
        <fullName evidence="1">Uncharacterized protein</fullName>
    </submittedName>
</protein>
<organism evidence="1 2">
    <name type="scientific">Paenibacillus herberti</name>
    <dbReference type="NCBI Taxonomy" id="1619309"/>
    <lineage>
        <taxon>Bacteria</taxon>
        <taxon>Bacillati</taxon>
        <taxon>Bacillota</taxon>
        <taxon>Bacilli</taxon>
        <taxon>Bacillales</taxon>
        <taxon>Paenibacillaceae</taxon>
        <taxon>Paenibacillus</taxon>
    </lineage>
</organism>
<reference evidence="1 2" key="1">
    <citation type="submission" date="2017-07" db="EMBL/GenBank/DDBJ databases">
        <title>Paenibacillus herberti R33 genome sequencing and assembly.</title>
        <authorList>
            <person name="Su W."/>
        </authorList>
    </citation>
    <scope>NUCLEOTIDE SEQUENCE [LARGE SCALE GENOMIC DNA]</scope>
    <source>
        <strain evidence="1 2">R33</strain>
    </source>
</reference>
<keyword evidence="2" id="KW-1185">Reference proteome</keyword>
<dbReference type="AlphaFoldDB" id="A0A229P1F9"/>
<name>A0A229P1F9_9BACL</name>